<reference evidence="4 5" key="1">
    <citation type="submission" date="2021-01" db="EMBL/GenBank/DDBJ databases">
        <title>Entomomonas sp. F2A isolated from a house cricket (Acheta domesticus).</title>
        <authorList>
            <person name="Spergser J."/>
            <person name="Busse H.-J."/>
        </authorList>
    </citation>
    <scope>NUCLEOTIDE SEQUENCE [LARGE SCALE GENOMIC DNA]</scope>
    <source>
        <strain evidence="4 5">F2A</strain>
    </source>
</reference>
<dbReference type="InterPro" id="IPR012332">
    <property type="entry name" value="Autotransporter_pectin_lyase_C"/>
</dbReference>
<dbReference type="Pfam" id="PF03797">
    <property type="entry name" value="Autotransporter"/>
    <property type="match status" value="1"/>
</dbReference>
<dbReference type="Proteomes" id="UP000595278">
    <property type="component" value="Chromosome"/>
</dbReference>
<dbReference type="InterPro" id="IPR005546">
    <property type="entry name" value="Autotransporte_beta"/>
</dbReference>
<dbReference type="SUPFAM" id="SSF103515">
    <property type="entry name" value="Autotransporter"/>
    <property type="match status" value="1"/>
</dbReference>
<keyword evidence="1 2" id="KW-0732">Signal</keyword>
<dbReference type="SMART" id="SM00869">
    <property type="entry name" value="Autotransporter"/>
    <property type="match status" value="1"/>
</dbReference>
<keyword evidence="5" id="KW-1185">Reference proteome</keyword>
<dbReference type="InterPro" id="IPR004899">
    <property type="entry name" value="Pertactin_central"/>
</dbReference>
<dbReference type="InterPro" id="IPR030930">
    <property type="entry name" value="AIDA"/>
</dbReference>
<dbReference type="NCBIfam" id="TIGR01414">
    <property type="entry name" value="autotrans_barl"/>
    <property type="match status" value="1"/>
</dbReference>
<dbReference type="PANTHER" id="PTHR35037">
    <property type="entry name" value="C-TERMINAL REGION OF AIDA-LIKE PROTEIN"/>
    <property type="match status" value="1"/>
</dbReference>
<dbReference type="SUPFAM" id="SSF51126">
    <property type="entry name" value="Pectin lyase-like"/>
    <property type="match status" value="1"/>
</dbReference>
<dbReference type="Pfam" id="PF03212">
    <property type="entry name" value="Pertactin"/>
    <property type="match status" value="1"/>
</dbReference>
<evidence type="ECO:0000256" key="2">
    <source>
        <dbReference type="SAM" id="SignalP"/>
    </source>
</evidence>
<name>A0A974NH85_9GAMM</name>
<proteinExistence type="predicted"/>
<sequence>MSYTKFVKIPTGTLLYPLLLLAIANPAFARKANQILQDEIVTHPGVYAFNHDYINATVQNGGQLVLLPGCSNSNCDPNSDDYYYATAEGVTVTGTDSQLRVGGTANNTTVENGGTVLVGQAGFGALVDDSMRWDTFPAELTNTTIKNGGIEKVLAGGVSTGSTIETGGKQYVYLETGDLHANDTKAGTAINAIINGGQQNVYGTGAKAIGSIINNGGSQYIYNANYATQNGGGYAENTIINNGMQSVYGIGSQAHNTTINTQGVQYVYGNGLVTDTTINGGLQRIYSNSTGVGEAKNTTLNSGSQYVYSNGIATDTIVNGGIQQIFSAGIANNTTVNNGGTQKVQNANSIATDNIINNGGLQQVWDNGQAINNTINTGAAQVVNNAGIIKDTTVNGGYTSIYDGGISQGALDITNQGMLAIQTSASQTSNIANATIDSQSDLTLIVNSALSGTGNSFVNITNLENNGVASFSGIQLGSNIPVNSFDPITLNVDNLKGNGVYAMQADIGNQIGDLIKVNQLDANSNNLLFIANNGASTAQVTDKLTVVETTSGGNANQFSLYRTVEQGGYEFGLRQEGNNWVLCADANCARGPVPPGGIGSLTTTAQAAANFMNTSYLVSYINTQNLMQRMGDLRNTEQTKDVDIWMRGFAGKLNSFDGNLGGFDMNYRGTQIGADKIINLSAGALRVGVAAGYTDANPNYRAGNGGVRSYNFGLYGTYTTENNFYVDTLLKYDHIKNNFSVKDTQNNKVSGHAKSNGYGFSVEAGKRFFMQNPNDGLYIEPQVQLSYMHQQGDTVRASNGLNIKLSDYDSTLGRVSTAVGYQVKNTANPINVYFKTGYVREFTGDNINYRLNNSKEKHSFKGNFWDNELGVSMTINKQHTIHADLNYANGNRFDKQQINVGYRYTF</sequence>
<dbReference type="InterPro" id="IPR036709">
    <property type="entry name" value="Autotransporte_beta_dom_sf"/>
</dbReference>
<dbReference type="InterPro" id="IPR006315">
    <property type="entry name" value="OM_autotransptr_brl_dom"/>
</dbReference>
<feature type="chain" id="PRO_5036856515" evidence="2">
    <location>
        <begin position="30"/>
        <end position="906"/>
    </location>
</feature>
<dbReference type="Gene3D" id="2.160.20.20">
    <property type="match status" value="1"/>
</dbReference>
<dbReference type="InterPro" id="IPR003991">
    <property type="entry name" value="Pertactin_virulence_factor"/>
</dbReference>
<protein>
    <submittedName>
        <fullName evidence="4">Autotransporter outer membrane beta-barrel domain-containing protein</fullName>
    </submittedName>
</protein>
<evidence type="ECO:0000313" key="5">
    <source>
        <dbReference type="Proteomes" id="UP000595278"/>
    </source>
</evidence>
<dbReference type="NCBIfam" id="TIGR04415">
    <property type="entry name" value="O_hepto_targRPT"/>
    <property type="match status" value="6"/>
</dbReference>
<evidence type="ECO:0000256" key="1">
    <source>
        <dbReference type="ARBA" id="ARBA00022729"/>
    </source>
</evidence>
<dbReference type="PROSITE" id="PS51208">
    <property type="entry name" value="AUTOTRANSPORTER"/>
    <property type="match status" value="1"/>
</dbReference>
<feature type="domain" description="Autotransporter" evidence="3">
    <location>
        <begin position="637"/>
        <end position="906"/>
    </location>
</feature>
<accession>A0A974NH85</accession>
<dbReference type="GO" id="GO:0019867">
    <property type="term" value="C:outer membrane"/>
    <property type="evidence" value="ECO:0007669"/>
    <property type="project" value="InterPro"/>
</dbReference>
<dbReference type="AlphaFoldDB" id="A0A974NH85"/>
<evidence type="ECO:0000313" key="4">
    <source>
        <dbReference type="EMBL" id="QQP86517.1"/>
    </source>
</evidence>
<feature type="signal peptide" evidence="2">
    <location>
        <begin position="1"/>
        <end position="29"/>
    </location>
</feature>
<dbReference type="KEGG" id="eaz:JHT90_04565"/>
<dbReference type="Gene3D" id="2.40.128.130">
    <property type="entry name" value="Autotransporter beta-domain"/>
    <property type="match status" value="1"/>
</dbReference>
<gene>
    <name evidence="4" type="ORF">JHT90_04565</name>
</gene>
<organism evidence="4 5">
    <name type="scientific">Entomomonas asaccharolytica</name>
    <dbReference type="NCBI Taxonomy" id="2785331"/>
    <lineage>
        <taxon>Bacteria</taxon>
        <taxon>Pseudomonadati</taxon>
        <taxon>Pseudomonadota</taxon>
        <taxon>Gammaproteobacteria</taxon>
        <taxon>Pseudomonadales</taxon>
        <taxon>Pseudomonadaceae</taxon>
        <taxon>Entomomonas</taxon>
    </lineage>
</organism>
<dbReference type="EMBL" id="CP067393">
    <property type="protein sequence ID" value="QQP86517.1"/>
    <property type="molecule type" value="Genomic_DNA"/>
</dbReference>
<dbReference type="RefSeq" id="WP_201094670.1">
    <property type="nucleotide sequence ID" value="NZ_CP067393.1"/>
</dbReference>
<evidence type="ECO:0000259" key="3">
    <source>
        <dbReference type="PROSITE" id="PS51208"/>
    </source>
</evidence>
<dbReference type="PRINTS" id="PR01484">
    <property type="entry name" value="PRTACTNFAMLY"/>
</dbReference>
<dbReference type="PANTHER" id="PTHR35037:SF7">
    <property type="entry name" value="AUTOTRANSPORTER"/>
    <property type="match status" value="1"/>
</dbReference>
<dbReference type="InterPro" id="IPR051551">
    <property type="entry name" value="Autotransporter_adhesion"/>
</dbReference>
<dbReference type="InterPro" id="IPR011050">
    <property type="entry name" value="Pectin_lyase_fold/virulence"/>
</dbReference>